<dbReference type="RefSeq" id="WP_160799378.1">
    <property type="nucleotide sequence ID" value="NZ_WUUL01000001.1"/>
</dbReference>
<evidence type="ECO:0008006" key="3">
    <source>
        <dbReference type="Google" id="ProtNLM"/>
    </source>
</evidence>
<dbReference type="PROSITE" id="PS51257">
    <property type="entry name" value="PROKAR_LIPOPROTEIN"/>
    <property type="match status" value="1"/>
</dbReference>
<dbReference type="Proteomes" id="UP000430692">
    <property type="component" value="Unassembled WGS sequence"/>
</dbReference>
<protein>
    <recommendedName>
        <fullName evidence="3">Lipoprotein</fullName>
    </recommendedName>
</protein>
<comment type="caution">
    <text evidence="1">The sequence shown here is derived from an EMBL/GenBank/DDBJ whole genome shotgun (WGS) entry which is preliminary data.</text>
</comment>
<gene>
    <name evidence="1" type="ORF">GSM42_00975</name>
</gene>
<organism evidence="1 2">
    <name type="scientific">Shimazuella alba</name>
    <dbReference type="NCBI Taxonomy" id="2690964"/>
    <lineage>
        <taxon>Bacteria</taxon>
        <taxon>Bacillati</taxon>
        <taxon>Bacillota</taxon>
        <taxon>Bacilli</taxon>
        <taxon>Bacillales</taxon>
        <taxon>Thermoactinomycetaceae</taxon>
        <taxon>Shimazuella</taxon>
    </lineage>
</organism>
<reference evidence="1 2" key="1">
    <citation type="submission" date="2019-12" db="EMBL/GenBank/DDBJ databases">
        <title>Whole-genome analyses of novel actinobacteria.</title>
        <authorList>
            <person name="Sahin N."/>
            <person name="Saygin H."/>
        </authorList>
    </citation>
    <scope>NUCLEOTIDE SEQUENCE [LARGE SCALE GENOMIC DNA]</scope>
    <source>
        <strain evidence="1 2">KC615</strain>
    </source>
</reference>
<dbReference type="EMBL" id="WUUL01000001">
    <property type="protein sequence ID" value="MXQ52345.1"/>
    <property type="molecule type" value="Genomic_DNA"/>
</dbReference>
<sequence length="120" mass="13843">MSKIGLLLVLSLLWVTVGCSDHPTQADEANGHTPTEIAVRYLTADIQKNIRRQMELATSTLQESLKESTEDQYEYFSAYKLQFGPENKSQLDKNYQLEEFKLNETTYFCRFSGTYKSEDI</sequence>
<keyword evidence="2" id="KW-1185">Reference proteome</keyword>
<name>A0A6I4VPZ1_9BACL</name>
<evidence type="ECO:0000313" key="1">
    <source>
        <dbReference type="EMBL" id="MXQ52345.1"/>
    </source>
</evidence>
<evidence type="ECO:0000313" key="2">
    <source>
        <dbReference type="Proteomes" id="UP000430692"/>
    </source>
</evidence>
<dbReference type="AlphaFoldDB" id="A0A6I4VPZ1"/>
<accession>A0A6I4VPZ1</accession>
<proteinExistence type="predicted"/>